<feature type="transmembrane region" description="Helical" evidence="8">
    <location>
        <begin position="81"/>
        <end position="100"/>
    </location>
</feature>
<evidence type="ECO:0000256" key="2">
    <source>
        <dbReference type="ARBA" id="ARBA00022654"/>
    </source>
</evidence>
<evidence type="ECO:0000256" key="3">
    <source>
        <dbReference type="ARBA" id="ARBA00022670"/>
    </source>
</evidence>
<feature type="transmembrane region" description="Helical" evidence="8">
    <location>
        <begin position="106"/>
        <end position="123"/>
    </location>
</feature>
<evidence type="ECO:0000256" key="1">
    <source>
        <dbReference type="ARBA" id="ARBA00022475"/>
    </source>
</evidence>
<organism evidence="9 10">
    <name type="scientific">Tissierella carlieri</name>
    <dbReference type="NCBI Taxonomy" id="689904"/>
    <lineage>
        <taxon>Bacteria</taxon>
        <taxon>Bacillati</taxon>
        <taxon>Bacillota</taxon>
        <taxon>Tissierellia</taxon>
        <taxon>Tissierellales</taxon>
        <taxon>Tissierellaceae</taxon>
        <taxon>Tissierella</taxon>
    </lineage>
</organism>
<dbReference type="EMBL" id="JANGAC010000004">
    <property type="protein sequence ID" value="MCQ4922996.1"/>
    <property type="molecule type" value="Genomic_DNA"/>
</dbReference>
<keyword evidence="6 8" id="KW-1133">Transmembrane helix</keyword>
<protein>
    <submittedName>
        <fullName evidence="9">Accessory gene regulator B family protein</fullName>
    </submittedName>
</protein>
<evidence type="ECO:0000256" key="8">
    <source>
        <dbReference type="SAM" id="Phobius"/>
    </source>
</evidence>
<feature type="transmembrane region" description="Helical" evidence="8">
    <location>
        <begin position="144"/>
        <end position="159"/>
    </location>
</feature>
<dbReference type="RefSeq" id="WP_216556808.1">
    <property type="nucleotide sequence ID" value="NZ_JAHLOH010000022.1"/>
</dbReference>
<dbReference type="Pfam" id="PF04647">
    <property type="entry name" value="AgrB"/>
    <property type="match status" value="1"/>
</dbReference>
<dbReference type="Proteomes" id="UP001524478">
    <property type="component" value="Unassembled WGS sequence"/>
</dbReference>
<evidence type="ECO:0000256" key="4">
    <source>
        <dbReference type="ARBA" id="ARBA00022692"/>
    </source>
</evidence>
<keyword evidence="1" id="KW-1003">Cell membrane</keyword>
<evidence type="ECO:0000313" key="10">
    <source>
        <dbReference type="Proteomes" id="UP001524478"/>
    </source>
</evidence>
<sequence length="188" mass="21224">MNSILERLTNHFVVNEVIRDEDREIYYYGLYQGFLIIVNIITAIIIGVIFRMVWQSILFMLAYVPLRTYGGGYHAKTEGRCYLISIALASGVLLAIKFILMTDLNILGLTGMGGIIIFGLAPIEDSNKPLNQVEKRVFRIRTRVVLTLQVLIVILTNALDFKEIALVISISIFTLSLMLILGKIRITD</sequence>
<keyword evidence="4 8" id="KW-0812">Transmembrane</keyword>
<dbReference type="SMART" id="SM00793">
    <property type="entry name" value="AgrB"/>
    <property type="match status" value="1"/>
</dbReference>
<name>A0ABT1S951_9FIRM</name>
<accession>A0ABT1S951</accession>
<evidence type="ECO:0000256" key="6">
    <source>
        <dbReference type="ARBA" id="ARBA00022989"/>
    </source>
</evidence>
<keyword evidence="10" id="KW-1185">Reference proteome</keyword>
<keyword evidence="2" id="KW-0673">Quorum sensing</keyword>
<comment type="caution">
    <text evidence="9">The sequence shown here is derived from an EMBL/GenBank/DDBJ whole genome shotgun (WGS) entry which is preliminary data.</text>
</comment>
<gene>
    <name evidence="9" type="ORF">NE686_07880</name>
</gene>
<dbReference type="InterPro" id="IPR006741">
    <property type="entry name" value="AgrB"/>
</dbReference>
<feature type="transmembrane region" description="Helical" evidence="8">
    <location>
        <begin position="25"/>
        <end position="46"/>
    </location>
</feature>
<keyword evidence="3" id="KW-0645">Protease</keyword>
<evidence type="ECO:0000256" key="7">
    <source>
        <dbReference type="ARBA" id="ARBA00023136"/>
    </source>
</evidence>
<proteinExistence type="predicted"/>
<feature type="transmembrane region" description="Helical" evidence="8">
    <location>
        <begin position="165"/>
        <end position="182"/>
    </location>
</feature>
<evidence type="ECO:0000256" key="5">
    <source>
        <dbReference type="ARBA" id="ARBA00022801"/>
    </source>
</evidence>
<reference evidence="9 10" key="1">
    <citation type="submission" date="2022-06" db="EMBL/GenBank/DDBJ databases">
        <title>Isolation of gut microbiota from human fecal samples.</title>
        <authorList>
            <person name="Pamer E.G."/>
            <person name="Barat B."/>
            <person name="Waligurski E."/>
            <person name="Medina S."/>
            <person name="Paddock L."/>
            <person name="Mostad J."/>
        </authorList>
    </citation>
    <scope>NUCLEOTIDE SEQUENCE [LARGE SCALE GENOMIC DNA]</scope>
    <source>
        <strain evidence="9 10">DFI.7.95</strain>
    </source>
</reference>
<keyword evidence="7 8" id="KW-0472">Membrane</keyword>
<keyword evidence="5" id="KW-0378">Hydrolase</keyword>
<evidence type="ECO:0000313" key="9">
    <source>
        <dbReference type="EMBL" id="MCQ4922996.1"/>
    </source>
</evidence>
<feature type="transmembrane region" description="Helical" evidence="8">
    <location>
        <begin position="52"/>
        <end position="69"/>
    </location>
</feature>